<gene>
    <name evidence="3" type="ORF">K491DRAFT_784678</name>
</gene>
<keyword evidence="4" id="KW-1185">Reference proteome</keyword>
<evidence type="ECO:0000313" key="4">
    <source>
        <dbReference type="Proteomes" id="UP000799324"/>
    </source>
</evidence>
<dbReference type="Proteomes" id="UP000799324">
    <property type="component" value="Unassembled WGS sequence"/>
</dbReference>
<feature type="coiled-coil region" evidence="1">
    <location>
        <begin position="52"/>
        <end position="124"/>
    </location>
</feature>
<keyword evidence="1" id="KW-0175">Coiled coil</keyword>
<dbReference type="AlphaFoldDB" id="A0A6A6SMX2"/>
<name>A0A6A6SMX2_9PLEO</name>
<dbReference type="EMBL" id="MU004609">
    <property type="protein sequence ID" value="KAF2647524.1"/>
    <property type="molecule type" value="Genomic_DNA"/>
</dbReference>
<sequence>MDWTTKQMCDDLCDQSEHIFLKYTNQLRSELQAERETSMLLRAELRDVYRILQEAQQHVPQTQARVDEEKTKVRLLEDEAALKEDRIREDQLRRTLQHHVQRDLDTLQKDLDEAKQSQHMATEKHERGSRQLELAEKKNDALREYFQTILIRLAAGAKGWNKRPKRRSKKRLPSARRVSNQ</sequence>
<feature type="compositionally biased region" description="Basic residues" evidence="2">
    <location>
        <begin position="160"/>
        <end position="174"/>
    </location>
</feature>
<evidence type="ECO:0000256" key="2">
    <source>
        <dbReference type="SAM" id="MobiDB-lite"/>
    </source>
</evidence>
<accession>A0A6A6SMX2</accession>
<reference evidence="3" key="1">
    <citation type="journal article" date="2020" name="Stud. Mycol.">
        <title>101 Dothideomycetes genomes: a test case for predicting lifestyles and emergence of pathogens.</title>
        <authorList>
            <person name="Haridas S."/>
            <person name="Albert R."/>
            <person name="Binder M."/>
            <person name="Bloem J."/>
            <person name="Labutti K."/>
            <person name="Salamov A."/>
            <person name="Andreopoulos B."/>
            <person name="Baker S."/>
            <person name="Barry K."/>
            <person name="Bills G."/>
            <person name="Bluhm B."/>
            <person name="Cannon C."/>
            <person name="Castanera R."/>
            <person name="Culley D."/>
            <person name="Daum C."/>
            <person name="Ezra D."/>
            <person name="Gonzalez J."/>
            <person name="Henrissat B."/>
            <person name="Kuo A."/>
            <person name="Liang C."/>
            <person name="Lipzen A."/>
            <person name="Lutzoni F."/>
            <person name="Magnuson J."/>
            <person name="Mondo S."/>
            <person name="Nolan M."/>
            <person name="Ohm R."/>
            <person name="Pangilinan J."/>
            <person name="Park H.-J."/>
            <person name="Ramirez L."/>
            <person name="Alfaro M."/>
            <person name="Sun H."/>
            <person name="Tritt A."/>
            <person name="Yoshinaga Y."/>
            <person name="Zwiers L.-H."/>
            <person name="Turgeon B."/>
            <person name="Goodwin S."/>
            <person name="Spatafora J."/>
            <person name="Crous P."/>
            <person name="Grigoriev I."/>
        </authorList>
    </citation>
    <scope>NUCLEOTIDE SEQUENCE</scope>
    <source>
        <strain evidence="3">CBS 122681</strain>
    </source>
</reference>
<organism evidence="3 4">
    <name type="scientific">Lophiostoma macrostomum CBS 122681</name>
    <dbReference type="NCBI Taxonomy" id="1314788"/>
    <lineage>
        <taxon>Eukaryota</taxon>
        <taxon>Fungi</taxon>
        <taxon>Dikarya</taxon>
        <taxon>Ascomycota</taxon>
        <taxon>Pezizomycotina</taxon>
        <taxon>Dothideomycetes</taxon>
        <taxon>Pleosporomycetidae</taxon>
        <taxon>Pleosporales</taxon>
        <taxon>Lophiostomataceae</taxon>
        <taxon>Lophiostoma</taxon>
    </lineage>
</organism>
<protein>
    <submittedName>
        <fullName evidence="3">Uncharacterized protein</fullName>
    </submittedName>
</protein>
<evidence type="ECO:0000256" key="1">
    <source>
        <dbReference type="SAM" id="Coils"/>
    </source>
</evidence>
<proteinExistence type="predicted"/>
<feature type="region of interest" description="Disordered" evidence="2">
    <location>
        <begin position="157"/>
        <end position="181"/>
    </location>
</feature>
<evidence type="ECO:0000313" key="3">
    <source>
        <dbReference type="EMBL" id="KAF2647524.1"/>
    </source>
</evidence>